<accession>A0A6L2NP11</accession>
<organism evidence="1">
    <name type="scientific">Tanacetum cinerariifolium</name>
    <name type="common">Dalmatian daisy</name>
    <name type="synonym">Chrysanthemum cinerariifolium</name>
    <dbReference type="NCBI Taxonomy" id="118510"/>
    <lineage>
        <taxon>Eukaryota</taxon>
        <taxon>Viridiplantae</taxon>
        <taxon>Streptophyta</taxon>
        <taxon>Embryophyta</taxon>
        <taxon>Tracheophyta</taxon>
        <taxon>Spermatophyta</taxon>
        <taxon>Magnoliopsida</taxon>
        <taxon>eudicotyledons</taxon>
        <taxon>Gunneridae</taxon>
        <taxon>Pentapetalae</taxon>
        <taxon>asterids</taxon>
        <taxon>campanulids</taxon>
        <taxon>Asterales</taxon>
        <taxon>Asteraceae</taxon>
        <taxon>Asteroideae</taxon>
        <taxon>Anthemideae</taxon>
        <taxon>Anthemidinae</taxon>
        <taxon>Tanacetum</taxon>
    </lineage>
</organism>
<evidence type="ECO:0000313" key="1">
    <source>
        <dbReference type="EMBL" id="GEU86274.1"/>
    </source>
</evidence>
<name>A0A6L2NP11_TANCI</name>
<comment type="caution">
    <text evidence="1">The sequence shown here is derived from an EMBL/GenBank/DDBJ whole genome shotgun (WGS) entry which is preliminary data.</text>
</comment>
<sequence>MEPLDALLIGNEVVSTTPVKENDKFIKFSVDDLVPNLRESVVTFVCDLECGMPFDSPHLPRTNVLGDAKVEIDLLFGEQVDTLLMGDREIDFNSFKDVGNLGSSLVDDPVPIPRMFDKPLGNSNSMSRSFETSDFLLEDLTAEIGLDNSILKKLMMGITIRMVTFYIWSIA</sequence>
<gene>
    <name evidence="1" type="ORF">Tci_058252</name>
</gene>
<proteinExistence type="predicted"/>
<dbReference type="AlphaFoldDB" id="A0A6L2NP11"/>
<dbReference type="EMBL" id="BKCJ010009287">
    <property type="protein sequence ID" value="GEU86274.1"/>
    <property type="molecule type" value="Genomic_DNA"/>
</dbReference>
<protein>
    <submittedName>
        <fullName evidence="1">NAC domain-containing protein</fullName>
    </submittedName>
</protein>
<reference evidence="1" key="1">
    <citation type="journal article" date="2019" name="Sci. Rep.">
        <title>Draft genome of Tanacetum cinerariifolium, the natural source of mosquito coil.</title>
        <authorList>
            <person name="Yamashiro T."/>
            <person name="Shiraishi A."/>
            <person name="Satake H."/>
            <person name="Nakayama K."/>
        </authorList>
    </citation>
    <scope>NUCLEOTIDE SEQUENCE</scope>
</reference>